<evidence type="ECO:0000256" key="3">
    <source>
        <dbReference type="ARBA" id="ARBA00023163"/>
    </source>
</evidence>
<keyword evidence="1" id="KW-0805">Transcription regulation</keyword>
<keyword evidence="2" id="KW-0238">DNA-binding</keyword>
<dbReference type="InterPro" id="IPR050204">
    <property type="entry name" value="AraC_XylS_family_regulators"/>
</dbReference>
<dbReference type="PROSITE" id="PS01124">
    <property type="entry name" value="HTH_ARAC_FAMILY_2"/>
    <property type="match status" value="1"/>
</dbReference>
<evidence type="ECO:0000256" key="1">
    <source>
        <dbReference type="ARBA" id="ARBA00023015"/>
    </source>
</evidence>
<keyword evidence="3" id="KW-0804">Transcription</keyword>
<dbReference type="GO" id="GO:0003700">
    <property type="term" value="F:DNA-binding transcription factor activity"/>
    <property type="evidence" value="ECO:0007669"/>
    <property type="project" value="InterPro"/>
</dbReference>
<dbReference type="InterPro" id="IPR018060">
    <property type="entry name" value="HTH_AraC"/>
</dbReference>
<evidence type="ECO:0000313" key="5">
    <source>
        <dbReference type="EMBL" id="NEN05709.1"/>
    </source>
</evidence>
<dbReference type="PANTHER" id="PTHR46796:SF12">
    <property type="entry name" value="HTH-TYPE DNA-BINDING TRANSCRIPTIONAL ACTIVATOR EUTR"/>
    <property type="match status" value="1"/>
</dbReference>
<dbReference type="GO" id="GO:0043565">
    <property type="term" value="F:sequence-specific DNA binding"/>
    <property type="evidence" value="ECO:0007669"/>
    <property type="project" value="InterPro"/>
</dbReference>
<proteinExistence type="predicted"/>
<evidence type="ECO:0000313" key="6">
    <source>
        <dbReference type="Proteomes" id="UP000474967"/>
    </source>
</evidence>
<sequence length="338" mass="37277">MQLDAGEIFGSRRVASCRGVDQARRALTAIFLPVDFPAARASSIIDMKLNALKVGRLMCGYMRFQGAVRLETAEAENYHIDIPTSGRATMRAGLGSRIYGTPQTAGIFMPGRPVTIDSGQRFAQLSLMIPRHQLQLEVENLLGDGRVRPLEFSAELDLTTPGAQLMMQTLRMIDDASKLEGGPLAHPLAKQRLEQLLIHCLLFAQRHNHSAALARPSPATGVRPVSRAVELLLGNPAHPWTVTELAAEVSLSVRSLQDGFRRSLDTTPMAYLRRHRLEKVHDELAAAEPGSVRVTEVAARWGFVHLGRFAAAYRSEFGERPSDTIRPAARAHRRAQRT</sequence>
<accession>A0A6L9XWA7</accession>
<dbReference type="SUPFAM" id="SSF46689">
    <property type="entry name" value="Homeodomain-like"/>
    <property type="match status" value="1"/>
</dbReference>
<name>A0A6L9XWA7_9MICO</name>
<dbReference type="InterPro" id="IPR009057">
    <property type="entry name" value="Homeodomain-like_sf"/>
</dbReference>
<dbReference type="EMBL" id="JAAGWY010000001">
    <property type="protein sequence ID" value="NEN05709.1"/>
    <property type="molecule type" value="Genomic_DNA"/>
</dbReference>
<protein>
    <submittedName>
        <fullName evidence="5">AraC family transcriptional regulator</fullName>
    </submittedName>
</protein>
<dbReference type="Gene3D" id="1.10.10.60">
    <property type="entry name" value="Homeodomain-like"/>
    <property type="match status" value="1"/>
</dbReference>
<organism evidence="5 6">
    <name type="scientific">Leifsonia tongyongensis</name>
    <dbReference type="NCBI Taxonomy" id="1268043"/>
    <lineage>
        <taxon>Bacteria</taxon>
        <taxon>Bacillati</taxon>
        <taxon>Actinomycetota</taxon>
        <taxon>Actinomycetes</taxon>
        <taxon>Micrococcales</taxon>
        <taxon>Microbacteriaceae</taxon>
        <taxon>Leifsonia</taxon>
    </lineage>
</organism>
<gene>
    <name evidence="5" type="ORF">G3T36_07470</name>
</gene>
<dbReference type="RefSeq" id="WP_163288886.1">
    <property type="nucleotide sequence ID" value="NZ_JAAGWY010000001.1"/>
</dbReference>
<dbReference type="InterPro" id="IPR035418">
    <property type="entry name" value="AraC-bd_2"/>
</dbReference>
<dbReference type="Pfam" id="PF12833">
    <property type="entry name" value="HTH_18"/>
    <property type="match status" value="1"/>
</dbReference>
<dbReference type="PANTHER" id="PTHR46796">
    <property type="entry name" value="HTH-TYPE TRANSCRIPTIONAL ACTIVATOR RHAS-RELATED"/>
    <property type="match status" value="1"/>
</dbReference>
<dbReference type="AlphaFoldDB" id="A0A6L9XWA7"/>
<dbReference type="Proteomes" id="UP000474967">
    <property type="component" value="Unassembled WGS sequence"/>
</dbReference>
<evidence type="ECO:0000259" key="4">
    <source>
        <dbReference type="PROSITE" id="PS01124"/>
    </source>
</evidence>
<feature type="domain" description="HTH araC/xylS-type" evidence="4">
    <location>
        <begin position="226"/>
        <end position="327"/>
    </location>
</feature>
<comment type="caution">
    <text evidence="5">The sequence shown here is derived from an EMBL/GenBank/DDBJ whole genome shotgun (WGS) entry which is preliminary data.</text>
</comment>
<dbReference type="Pfam" id="PF14525">
    <property type="entry name" value="AraC_binding_2"/>
    <property type="match status" value="1"/>
</dbReference>
<reference evidence="5 6" key="1">
    <citation type="journal article" date="2014" name="J. Microbiol.">
        <title>Diaminobutyricibacter tongyongensis gen. nov., sp. nov. and Homoserinibacter gongjuensis gen. nov., sp. nov. belong to the family Microbacteriaceae.</title>
        <authorList>
            <person name="Kim S.J."/>
            <person name="Ahn J.H."/>
            <person name="Weon H.Y."/>
            <person name="Hamada M."/>
            <person name="Suzuki K."/>
            <person name="Kwon S.W."/>
        </authorList>
    </citation>
    <scope>NUCLEOTIDE SEQUENCE [LARGE SCALE GENOMIC DNA]</scope>
    <source>
        <strain evidence="5 6">NBRC 108724</strain>
    </source>
</reference>
<dbReference type="SMART" id="SM00342">
    <property type="entry name" value="HTH_ARAC"/>
    <property type="match status" value="1"/>
</dbReference>
<keyword evidence="6" id="KW-1185">Reference proteome</keyword>
<evidence type="ECO:0000256" key="2">
    <source>
        <dbReference type="ARBA" id="ARBA00023125"/>
    </source>
</evidence>